<evidence type="ECO:0000256" key="3">
    <source>
        <dbReference type="ARBA" id="ARBA00022452"/>
    </source>
</evidence>
<keyword evidence="7 11" id="KW-0798">TonB box</keyword>
<dbReference type="SUPFAM" id="SSF56935">
    <property type="entry name" value="Porins"/>
    <property type="match status" value="1"/>
</dbReference>
<evidence type="ECO:0000256" key="13">
    <source>
        <dbReference type="PROSITE-ProRule" id="PRU10143"/>
    </source>
</evidence>
<feature type="domain" description="TonB-dependent receptor-like beta-barrel" evidence="14">
    <location>
        <begin position="228"/>
        <end position="586"/>
    </location>
</feature>
<keyword evidence="9 11" id="KW-0472">Membrane</keyword>
<comment type="similarity">
    <text evidence="11">Belongs to the TonB-dependent receptor family. BtuB (TC 1.B.14.3.1) subfamily.</text>
</comment>
<evidence type="ECO:0000256" key="2">
    <source>
        <dbReference type="ARBA" id="ARBA00022448"/>
    </source>
</evidence>
<comment type="caution">
    <text evidence="16">The sequence shown here is derived from an EMBL/GenBank/DDBJ whole genome shotgun (WGS) entry which is preliminary data.</text>
</comment>
<comment type="subcellular location">
    <subcellularLocation>
        <location evidence="1 11 12">Cell outer membrane</location>
        <topology evidence="1 11 12">Multi-pass membrane protein</topology>
    </subcellularLocation>
</comment>
<evidence type="ECO:0000259" key="15">
    <source>
        <dbReference type="Pfam" id="PF07715"/>
    </source>
</evidence>
<dbReference type="InterPro" id="IPR010916">
    <property type="entry name" value="TonB_box_CS"/>
</dbReference>
<feature type="chain" id="PRO_5044916924" description="Vitamin B12 transporter BtuB" evidence="11">
    <location>
        <begin position="23"/>
        <end position="613"/>
    </location>
</feature>
<organism evidence="16 17">
    <name type="scientific">Vibrio ostreicida</name>
    <dbReference type="NCBI Taxonomy" id="526588"/>
    <lineage>
        <taxon>Bacteria</taxon>
        <taxon>Pseudomonadati</taxon>
        <taxon>Pseudomonadota</taxon>
        <taxon>Gammaproteobacteria</taxon>
        <taxon>Vibrionales</taxon>
        <taxon>Vibrionaceae</taxon>
        <taxon>Vibrio</taxon>
    </lineage>
</organism>
<keyword evidence="6 11" id="KW-0406">Ion transport</keyword>
<evidence type="ECO:0000256" key="5">
    <source>
        <dbReference type="ARBA" id="ARBA00022729"/>
    </source>
</evidence>
<dbReference type="HAMAP" id="MF_01531">
    <property type="entry name" value="BtuB"/>
    <property type="match status" value="1"/>
</dbReference>
<evidence type="ECO:0000256" key="6">
    <source>
        <dbReference type="ARBA" id="ARBA00023065"/>
    </source>
</evidence>
<evidence type="ECO:0000259" key="14">
    <source>
        <dbReference type="Pfam" id="PF00593"/>
    </source>
</evidence>
<feature type="domain" description="TonB-dependent receptor plug" evidence="15">
    <location>
        <begin position="43"/>
        <end position="148"/>
    </location>
</feature>
<keyword evidence="17" id="KW-1185">Reference proteome</keyword>
<feature type="short sequence motif" description="TonB box" evidence="11">
    <location>
        <begin position="29"/>
        <end position="36"/>
    </location>
</feature>
<protein>
    <recommendedName>
        <fullName evidence="11">Vitamin B12 transporter BtuB</fullName>
    </recommendedName>
    <alternativeName>
        <fullName evidence="11">Cobalamin receptor</fullName>
    </alternativeName>
    <alternativeName>
        <fullName evidence="11">Outer membrane cobalamin translocator</fullName>
    </alternativeName>
</protein>
<keyword evidence="4 11" id="KW-0812">Transmembrane</keyword>
<feature type="short sequence motif" description="TonB box" evidence="13">
    <location>
        <begin position="30"/>
        <end position="36"/>
    </location>
</feature>
<dbReference type="Gene3D" id="2.40.170.20">
    <property type="entry name" value="TonB-dependent receptor, beta-barrel domain"/>
    <property type="match status" value="1"/>
</dbReference>
<keyword evidence="8 11" id="KW-0626">Porin</keyword>
<dbReference type="InterPro" id="IPR010101">
    <property type="entry name" value="B12_transptr_BtuB"/>
</dbReference>
<feature type="short sequence motif" description="TonB C-terminal box" evidence="11">
    <location>
        <begin position="596"/>
        <end position="613"/>
    </location>
</feature>
<accession>A0ABT8BRR2</accession>
<dbReference type="CDD" id="cd01347">
    <property type="entry name" value="ligand_gated_channel"/>
    <property type="match status" value="1"/>
</dbReference>
<keyword evidence="10 11" id="KW-0998">Cell outer membrane</keyword>
<comment type="function">
    <text evidence="11">Involved in the active translocation of vitamin B12 (cyanocobalamin) across the outer membrane to the periplasmic space. It derives its energy for transport by interacting with the trans-periplasmic membrane protein TonB.</text>
</comment>
<dbReference type="EMBL" id="JAUFQC010000001">
    <property type="protein sequence ID" value="MDN3608800.1"/>
    <property type="molecule type" value="Genomic_DNA"/>
</dbReference>
<keyword evidence="16" id="KW-0675">Receptor</keyword>
<dbReference type="Pfam" id="PF00593">
    <property type="entry name" value="TonB_dep_Rec_b-barrel"/>
    <property type="match status" value="1"/>
</dbReference>
<feature type="signal peptide" evidence="11">
    <location>
        <begin position="1"/>
        <end position="22"/>
    </location>
</feature>
<dbReference type="PROSITE" id="PS00430">
    <property type="entry name" value="TONB_DEPENDENT_REC_1"/>
    <property type="match status" value="1"/>
</dbReference>
<evidence type="ECO:0000256" key="10">
    <source>
        <dbReference type="ARBA" id="ARBA00023237"/>
    </source>
</evidence>
<evidence type="ECO:0000256" key="11">
    <source>
        <dbReference type="HAMAP-Rule" id="MF_01531"/>
    </source>
</evidence>
<dbReference type="PANTHER" id="PTHR30069:SF53">
    <property type="entry name" value="COLICIN I RECEPTOR-RELATED"/>
    <property type="match status" value="1"/>
</dbReference>
<evidence type="ECO:0000256" key="7">
    <source>
        <dbReference type="ARBA" id="ARBA00023077"/>
    </source>
</evidence>
<sequence length="613" mass="67615" precursor="true">MNRCILATSVASLLTHVSLTYAQQVSTDETMIVTANRFEQSESSVLSAISVVTREDIETIQAKSVAEALLRVPGVEVTSNGGRGQSTSILIRGTNSSHTLALVDGVRVSSSVGTGVPISQFPIGLIERIEVIRGPAAVQYGSDAIGGVINIITRSERGDERKQISLGTGSLGHKEASFVAKADTGDKGYLQLAGGFDTIDGYNVHPTNVNSQDKHGSEAKNIFASYAHDFSQETQGYLSARWFENQAEYDVSNKKNIGESEKSTVSAQLDHARGSWKTLLQGSYQSVKSRNYTQDEGRDNASTHATTDMVNVQWANMYQVTQEVELGAGVDWRHESLDDHATSYGSPNALAGESRSNRGAFASASYQYQALTLQGNARYDQHDKYEHYTTWSTSAGYQINDSHRARISYGTAFKAPTYSALLTSPDLKPEESKNLELGLSGDYMFFQWNLSLYDNEIKNLNFWYVDPSEVFGGKTLNVDARIKGAELDVQFNTGPLHHTLVLEHKDHKDSEGTPLARRAKENYKWIGDLYLGDFNVNAVYTFTGRRPDLPAVNLTESDYLPAYDLLDLSVSYFISRDFTLSGKISNALDENYETAKGYPAPERAYYVNASYQF</sequence>
<keyword evidence="2 11" id="KW-0813">Transport</keyword>
<dbReference type="Gene3D" id="2.170.130.10">
    <property type="entry name" value="TonB-dependent receptor, plug domain"/>
    <property type="match status" value="1"/>
</dbReference>
<dbReference type="InterPro" id="IPR012910">
    <property type="entry name" value="Plug_dom"/>
</dbReference>
<dbReference type="PROSITE" id="PS52016">
    <property type="entry name" value="TONB_DEPENDENT_REC_3"/>
    <property type="match status" value="1"/>
</dbReference>
<dbReference type="RefSeq" id="WP_170883721.1">
    <property type="nucleotide sequence ID" value="NZ_JABEYA020000022.1"/>
</dbReference>
<dbReference type="InterPro" id="IPR000531">
    <property type="entry name" value="Beta-barrel_TonB"/>
</dbReference>
<name>A0ABT8BRR2_9VIBR</name>
<evidence type="ECO:0000313" key="16">
    <source>
        <dbReference type="EMBL" id="MDN3608800.1"/>
    </source>
</evidence>
<dbReference type="Pfam" id="PF07715">
    <property type="entry name" value="Plug"/>
    <property type="match status" value="1"/>
</dbReference>
<evidence type="ECO:0000313" key="17">
    <source>
        <dbReference type="Proteomes" id="UP001238540"/>
    </source>
</evidence>
<keyword evidence="5 11" id="KW-0732">Signal</keyword>
<dbReference type="PANTHER" id="PTHR30069">
    <property type="entry name" value="TONB-DEPENDENT OUTER MEMBRANE RECEPTOR"/>
    <property type="match status" value="1"/>
</dbReference>
<dbReference type="InterPro" id="IPR036942">
    <property type="entry name" value="Beta-barrel_TonB_sf"/>
</dbReference>
<evidence type="ECO:0000256" key="8">
    <source>
        <dbReference type="ARBA" id="ARBA00023114"/>
    </source>
</evidence>
<evidence type="ECO:0000256" key="9">
    <source>
        <dbReference type="ARBA" id="ARBA00023136"/>
    </source>
</evidence>
<evidence type="ECO:0000256" key="12">
    <source>
        <dbReference type="PROSITE-ProRule" id="PRU01360"/>
    </source>
</evidence>
<evidence type="ECO:0000256" key="4">
    <source>
        <dbReference type="ARBA" id="ARBA00022692"/>
    </source>
</evidence>
<evidence type="ECO:0000256" key="1">
    <source>
        <dbReference type="ARBA" id="ARBA00004571"/>
    </source>
</evidence>
<keyword evidence="3 11" id="KW-1134">Transmembrane beta strand</keyword>
<dbReference type="InterPro" id="IPR039426">
    <property type="entry name" value="TonB-dep_rcpt-like"/>
</dbReference>
<reference evidence="17" key="1">
    <citation type="journal article" date="2019" name="Int. J. Syst. Evol. Microbiol.">
        <title>The Global Catalogue of Microorganisms (GCM) 10K type strain sequencing project: providing services to taxonomists for standard genome sequencing and annotation.</title>
        <authorList>
            <consortium name="The Broad Institute Genomics Platform"/>
            <consortium name="The Broad Institute Genome Sequencing Center for Infectious Disease"/>
            <person name="Wu L."/>
            <person name="Ma J."/>
        </authorList>
    </citation>
    <scope>NUCLEOTIDE SEQUENCE [LARGE SCALE GENOMIC DNA]</scope>
    <source>
        <strain evidence="17">CECT 7398</strain>
    </source>
</reference>
<dbReference type="InterPro" id="IPR037066">
    <property type="entry name" value="Plug_dom_sf"/>
</dbReference>
<dbReference type="Proteomes" id="UP001238540">
    <property type="component" value="Unassembled WGS sequence"/>
</dbReference>
<gene>
    <name evidence="11" type="primary">btuB</name>
    <name evidence="16" type="ORF">QWZ16_03410</name>
</gene>
<proteinExistence type="inferred from homology"/>